<evidence type="ECO:0008006" key="4">
    <source>
        <dbReference type="Google" id="ProtNLM"/>
    </source>
</evidence>
<dbReference type="AlphaFoldDB" id="A0ABD1D6H7"/>
<accession>A0ABD1D6H7</accession>
<comment type="caution">
    <text evidence="2">The sequence shown here is derived from an EMBL/GenBank/DDBJ whole genome shotgun (WGS) entry which is preliminary data.</text>
</comment>
<evidence type="ECO:0000313" key="3">
    <source>
        <dbReference type="Proteomes" id="UP001562425"/>
    </source>
</evidence>
<evidence type="ECO:0000256" key="1">
    <source>
        <dbReference type="SAM" id="MobiDB-lite"/>
    </source>
</evidence>
<sequence>MHAHILFKDSAYTWYTTYHDRFDCWNTLEHYLRLRYDNPNQDSIIKFELHNRKQRPNEKFSAFLTDLEFLAQRLTYRVPEKEIFELAKANMKLSYQRRLVLVTIESLDHLSNLCSRMDALEASLNKSTVHQIDLEEGCLEDEHDPELVYALQGRQGKCVRSKKENQPGSAEQRMESKFKPSFKPTRVSAQLKLVAPRRQIEWLNVNKLIFDQALDLARRLVRLVLSVFPTVQLFSASRCVCGHGRSAIYRWLLPNERTVARDPGWCTWTTNWRAADAYRARHVEQRVSGHVGKRTKPASLRRRRASRSARVDARDHPAEPEQASRPVLVVAFLEVPRTHRK</sequence>
<name>A0ABD1D6H7_CULPP</name>
<dbReference type="EMBL" id="JBEHCU010007246">
    <property type="protein sequence ID" value="KAL1395208.1"/>
    <property type="molecule type" value="Genomic_DNA"/>
</dbReference>
<feature type="region of interest" description="Disordered" evidence="1">
    <location>
        <begin position="287"/>
        <end position="323"/>
    </location>
</feature>
<organism evidence="2 3">
    <name type="scientific">Culex pipiens pipiens</name>
    <name type="common">Northern house mosquito</name>
    <dbReference type="NCBI Taxonomy" id="38569"/>
    <lineage>
        <taxon>Eukaryota</taxon>
        <taxon>Metazoa</taxon>
        <taxon>Ecdysozoa</taxon>
        <taxon>Arthropoda</taxon>
        <taxon>Hexapoda</taxon>
        <taxon>Insecta</taxon>
        <taxon>Pterygota</taxon>
        <taxon>Neoptera</taxon>
        <taxon>Endopterygota</taxon>
        <taxon>Diptera</taxon>
        <taxon>Nematocera</taxon>
        <taxon>Culicoidea</taxon>
        <taxon>Culicidae</taxon>
        <taxon>Culicinae</taxon>
        <taxon>Culicini</taxon>
        <taxon>Culex</taxon>
        <taxon>Culex</taxon>
    </lineage>
</organism>
<evidence type="ECO:0000313" key="2">
    <source>
        <dbReference type="EMBL" id="KAL1395208.1"/>
    </source>
</evidence>
<feature type="compositionally biased region" description="Basic and acidic residues" evidence="1">
    <location>
        <begin position="309"/>
        <end position="319"/>
    </location>
</feature>
<gene>
    <name evidence="2" type="ORF">pipiens_011416</name>
</gene>
<proteinExistence type="predicted"/>
<protein>
    <recommendedName>
        <fullName evidence="4">Retrotransposon gag domain-containing protein</fullName>
    </recommendedName>
</protein>
<dbReference type="Proteomes" id="UP001562425">
    <property type="component" value="Unassembled WGS sequence"/>
</dbReference>
<keyword evidence="3" id="KW-1185">Reference proteome</keyword>
<feature type="compositionally biased region" description="Basic residues" evidence="1">
    <location>
        <begin position="291"/>
        <end position="307"/>
    </location>
</feature>
<reference evidence="2 3" key="1">
    <citation type="submission" date="2024-05" db="EMBL/GenBank/DDBJ databases">
        <title>Culex pipiens pipiens assembly and annotation.</title>
        <authorList>
            <person name="Alout H."/>
            <person name="Durand T."/>
        </authorList>
    </citation>
    <scope>NUCLEOTIDE SEQUENCE [LARGE SCALE GENOMIC DNA]</scope>
    <source>
        <strain evidence="2">HA-2024</strain>
        <tissue evidence="2">Whole body</tissue>
    </source>
</reference>